<accession>U4LLX3</accession>
<sequence length="470" mass="50959">MTTPITIAKRTPNTAAAASPGRSVSANYVSANRSTDYESSSPKLRNSSIGVPGRSPNKWRPHNTSLGSDSGLKTRDNVGADHVTSWKTDLPTRMRKPPPKFAADNGTTTNSLSPKKATSAVPPLPDQRKFVFPSRPVPTTESQIPVLARSTIRLVADEDESPPQSSNPTVEDTPSHNEVESDPLLINPKLRALTHENMSVTQNPEYLAPHSMLPAVRRVQSNEPITAVVAETASSIVTPCSSSASSIVDKSLQNYLAGADQGTTRRRRGPVKRITHQRTDSMISVASVSSMSSSIHGSNLPHWDQFDTLPREQDAYTSFPKYQSNTTRSSGIMRMGAKIIGEDSKNGLTGIRGFFSRVWTRKGSNDSQYRPSSLQRSSSVVDVPEQAIHARSSVEMGTRPIQSTDSDSQTGEEKTKPMLIPGTLKQDVIDYDQQTPTQQALQSPAISEAQCPLTTGGESLTPKTTWIGSR</sequence>
<keyword evidence="3" id="KW-1185">Reference proteome</keyword>
<evidence type="ECO:0000256" key="1">
    <source>
        <dbReference type="SAM" id="MobiDB-lite"/>
    </source>
</evidence>
<feature type="region of interest" description="Disordered" evidence="1">
    <location>
        <begin position="156"/>
        <end position="183"/>
    </location>
</feature>
<feature type="region of interest" description="Disordered" evidence="1">
    <location>
        <begin position="451"/>
        <end position="470"/>
    </location>
</feature>
<name>U4LLX3_PYROM</name>
<feature type="region of interest" description="Disordered" evidence="1">
    <location>
        <begin position="362"/>
        <end position="420"/>
    </location>
</feature>
<gene>
    <name evidence="2" type="ORF">PCON_13941</name>
</gene>
<protein>
    <submittedName>
        <fullName evidence="2">Uncharacterized protein</fullName>
    </submittedName>
</protein>
<dbReference type="EMBL" id="HF935952">
    <property type="protein sequence ID" value="CCX14348.1"/>
    <property type="molecule type" value="Genomic_DNA"/>
</dbReference>
<feature type="compositionally biased region" description="Polar residues" evidence="1">
    <location>
        <begin position="400"/>
        <end position="409"/>
    </location>
</feature>
<feature type="compositionally biased region" description="Polar residues" evidence="1">
    <location>
        <begin position="1"/>
        <end position="49"/>
    </location>
</feature>
<organism evidence="2 3">
    <name type="scientific">Pyronema omphalodes (strain CBS 100304)</name>
    <name type="common">Pyronema confluens</name>
    <dbReference type="NCBI Taxonomy" id="1076935"/>
    <lineage>
        <taxon>Eukaryota</taxon>
        <taxon>Fungi</taxon>
        <taxon>Dikarya</taxon>
        <taxon>Ascomycota</taxon>
        <taxon>Pezizomycotina</taxon>
        <taxon>Pezizomycetes</taxon>
        <taxon>Pezizales</taxon>
        <taxon>Pyronemataceae</taxon>
        <taxon>Pyronema</taxon>
    </lineage>
</organism>
<reference evidence="2 3" key="1">
    <citation type="journal article" date="2013" name="PLoS Genet.">
        <title>The genome and development-dependent transcriptomes of Pyronema confluens: a window into fungal evolution.</title>
        <authorList>
            <person name="Traeger S."/>
            <person name="Altegoer F."/>
            <person name="Freitag M."/>
            <person name="Gabaldon T."/>
            <person name="Kempken F."/>
            <person name="Kumar A."/>
            <person name="Marcet-Houben M."/>
            <person name="Poggeler S."/>
            <person name="Stajich J.E."/>
            <person name="Nowrousian M."/>
        </authorList>
    </citation>
    <scope>NUCLEOTIDE SEQUENCE [LARGE SCALE GENOMIC DNA]</scope>
    <source>
        <strain evidence="3">CBS 100304</strain>
        <tissue evidence="2">Vegetative mycelium</tissue>
    </source>
</reference>
<dbReference type="Proteomes" id="UP000018144">
    <property type="component" value="Unassembled WGS sequence"/>
</dbReference>
<proteinExistence type="predicted"/>
<dbReference type="OrthoDB" id="10392548at2759"/>
<feature type="compositionally biased region" description="Polar residues" evidence="1">
    <location>
        <begin position="365"/>
        <end position="380"/>
    </location>
</feature>
<feature type="compositionally biased region" description="Polar residues" evidence="1">
    <location>
        <begin position="162"/>
        <end position="172"/>
    </location>
</feature>
<evidence type="ECO:0000313" key="3">
    <source>
        <dbReference type="Proteomes" id="UP000018144"/>
    </source>
</evidence>
<feature type="compositionally biased region" description="Polar residues" evidence="1">
    <location>
        <begin position="452"/>
        <end position="470"/>
    </location>
</feature>
<dbReference type="AlphaFoldDB" id="U4LLX3"/>
<evidence type="ECO:0000313" key="2">
    <source>
        <dbReference type="EMBL" id="CCX14348.1"/>
    </source>
</evidence>
<feature type="region of interest" description="Disordered" evidence="1">
    <location>
        <begin position="1"/>
        <end position="138"/>
    </location>
</feature>